<feature type="binding site" evidence="2">
    <location>
        <position position="72"/>
    </location>
    <ligand>
        <name>substrate</name>
    </ligand>
</feature>
<feature type="binding site" evidence="2">
    <location>
        <position position="210"/>
    </location>
    <ligand>
        <name>Mg(2+)</name>
        <dbReference type="ChEBI" id="CHEBI:18420"/>
    </ligand>
</feature>
<feature type="binding site" evidence="2">
    <location>
        <position position="28"/>
    </location>
    <ligand>
        <name>substrate</name>
    </ligand>
</feature>
<dbReference type="EMBL" id="JAYGII010000001">
    <property type="protein sequence ID" value="MEA5444391.1"/>
    <property type="molecule type" value="Genomic_DNA"/>
</dbReference>
<feature type="binding site" evidence="2">
    <location>
        <begin position="197"/>
        <end position="199"/>
    </location>
    <ligand>
        <name>substrate</name>
    </ligand>
</feature>
<organism evidence="3 4">
    <name type="scientific">Natronospira elongata</name>
    <dbReference type="NCBI Taxonomy" id="3110268"/>
    <lineage>
        <taxon>Bacteria</taxon>
        <taxon>Pseudomonadati</taxon>
        <taxon>Pseudomonadota</taxon>
        <taxon>Gammaproteobacteria</taxon>
        <taxon>Natronospirales</taxon>
        <taxon>Natronospiraceae</taxon>
        <taxon>Natronospira</taxon>
    </lineage>
</organism>
<keyword evidence="2" id="KW-0133">Cell shape</keyword>
<comment type="function">
    <text evidence="2">Catalyzes the sequential condensation of isopentenyl diphosphate (IPP) with (2E,6E)-farnesyl diphosphate (E,E-FPP) to yield (2Z,6Z,10Z,14Z,18Z,22Z,26Z,30Z,34E,38E)-undecaprenyl diphosphate (di-trans,octa-cis-UPP). UPP is the precursor of glycosyl carrier lipid in the biosynthesis of bacterial cell wall polysaccharide components such as peptidoglycan and lipopolysaccharide.</text>
</comment>
<proteinExistence type="inferred from homology"/>
<dbReference type="InterPro" id="IPR001441">
    <property type="entry name" value="UPP_synth-like"/>
</dbReference>
<dbReference type="GO" id="GO:0016094">
    <property type="term" value="P:polyprenol biosynthetic process"/>
    <property type="evidence" value="ECO:0007669"/>
    <property type="project" value="TreeGrafter"/>
</dbReference>
<reference evidence="3 4" key="1">
    <citation type="submission" date="2023-12" db="EMBL/GenBank/DDBJ databases">
        <title>Whole-genome sequencing of halo(alkali)philic microorganisms from hypersaline lakes.</title>
        <authorList>
            <person name="Sorokin D.Y."/>
            <person name="Merkel A.Y."/>
            <person name="Messina E."/>
            <person name="Yakimov M."/>
        </authorList>
    </citation>
    <scope>NUCLEOTIDE SEQUENCE [LARGE SCALE GENOMIC DNA]</scope>
    <source>
        <strain evidence="3 4">AB-CW1</strain>
    </source>
</reference>
<dbReference type="PROSITE" id="PS01066">
    <property type="entry name" value="UPP_SYNTHASE"/>
    <property type="match status" value="1"/>
</dbReference>
<evidence type="ECO:0000256" key="2">
    <source>
        <dbReference type="HAMAP-Rule" id="MF_01139"/>
    </source>
</evidence>
<comment type="caution">
    <text evidence="3">The sequence shown here is derived from an EMBL/GenBank/DDBJ whole genome shotgun (WGS) entry which is preliminary data.</text>
</comment>
<name>A0AAP6JCK0_9GAMM</name>
<feature type="active site" description="Proton acceptor" evidence="2">
    <location>
        <position position="71"/>
    </location>
</feature>
<feature type="binding site" evidence="2">
    <location>
        <position position="23"/>
    </location>
    <ligand>
        <name>Mg(2+)</name>
        <dbReference type="ChEBI" id="CHEBI:18420"/>
    </ligand>
</feature>
<dbReference type="GO" id="GO:0009252">
    <property type="term" value="P:peptidoglycan biosynthetic process"/>
    <property type="evidence" value="ECO:0007669"/>
    <property type="project" value="UniProtKB-UniRule"/>
</dbReference>
<feature type="binding site" evidence="2">
    <location>
        <begin position="24"/>
        <end position="27"/>
    </location>
    <ligand>
        <name>substrate</name>
    </ligand>
</feature>
<dbReference type="RefSeq" id="WP_346049522.1">
    <property type="nucleotide sequence ID" value="NZ_JAYGII010000001.1"/>
</dbReference>
<keyword evidence="4" id="KW-1185">Reference proteome</keyword>
<dbReference type="AlphaFoldDB" id="A0AAP6JCK0"/>
<dbReference type="GO" id="GO:0071555">
    <property type="term" value="P:cell wall organization"/>
    <property type="evidence" value="ECO:0007669"/>
    <property type="project" value="UniProtKB-KW"/>
</dbReference>
<feature type="binding site" evidence="2">
    <location>
        <position position="191"/>
    </location>
    <ligand>
        <name>substrate</name>
    </ligand>
</feature>
<keyword evidence="1 2" id="KW-0808">Transferase</keyword>
<comment type="similarity">
    <text evidence="2">Belongs to the UPP synthase family.</text>
</comment>
<dbReference type="CDD" id="cd00475">
    <property type="entry name" value="Cis_IPPS"/>
    <property type="match status" value="1"/>
</dbReference>
<keyword evidence="2" id="KW-0573">Peptidoglycan synthesis</keyword>
<evidence type="ECO:0000313" key="4">
    <source>
        <dbReference type="Proteomes" id="UP001302316"/>
    </source>
</evidence>
<dbReference type="GO" id="GO:0005829">
    <property type="term" value="C:cytosol"/>
    <property type="evidence" value="ECO:0007669"/>
    <property type="project" value="TreeGrafter"/>
</dbReference>
<comment type="cofactor">
    <cofactor evidence="2">
        <name>Mg(2+)</name>
        <dbReference type="ChEBI" id="CHEBI:18420"/>
    </cofactor>
    <text evidence="2">Binds 2 magnesium ions per subunit.</text>
</comment>
<dbReference type="PANTHER" id="PTHR10291">
    <property type="entry name" value="DEHYDRODOLICHYL DIPHOSPHATE SYNTHASE FAMILY MEMBER"/>
    <property type="match status" value="1"/>
</dbReference>
<dbReference type="FunFam" id="3.40.1180.10:FF:000001">
    <property type="entry name" value="(2E,6E)-farnesyl-diphosphate-specific ditrans,polycis-undecaprenyl-diphosphate synthase"/>
    <property type="match status" value="1"/>
</dbReference>
<evidence type="ECO:0000256" key="1">
    <source>
        <dbReference type="ARBA" id="ARBA00022679"/>
    </source>
</evidence>
<comment type="subunit">
    <text evidence="2">Homodimer.</text>
</comment>
<evidence type="ECO:0000313" key="3">
    <source>
        <dbReference type="EMBL" id="MEA5444391.1"/>
    </source>
</evidence>
<dbReference type="InterPro" id="IPR018520">
    <property type="entry name" value="UPP_synth-like_CS"/>
</dbReference>
<feature type="binding site" evidence="2">
    <location>
        <position position="36"/>
    </location>
    <ligand>
        <name>substrate</name>
    </ligand>
</feature>
<dbReference type="Pfam" id="PF01255">
    <property type="entry name" value="Prenyltransf"/>
    <property type="match status" value="1"/>
</dbReference>
<dbReference type="GO" id="GO:0000287">
    <property type="term" value="F:magnesium ion binding"/>
    <property type="evidence" value="ECO:0007669"/>
    <property type="project" value="UniProtKB-UniRule"/>
</dbReference>
<comment type="catalytic activity">
    <reaction evidence="2">
        <text>8 isopentenyl diphosphate + (2E,6E)-farnesyl diphosphate = di-trans,octa-cis-undecaprenyl diphosphate + 8 diphosphate</text>
        <dbReference type="Rhea" id="RHEA:27551"/>
        <dbReference type="ChEBI" id="CHEBI:33019"/>
        <dbReference type="ChEBI" id="CHEBI:58405"/>
        <dbReference type="ChEBI" id="CHEBI:128769"/>
        <dbReference type="ChEBI" id="CHEBI:175763"/>
        <dbReference type="EC" id="2.5.1.31"/>
    </reaction>
</comment>
<feature type="binding site" evidence="2">
    <location>
        <position position="74"/>
    </location>
    <ligand>
        <name>substrate</name>
    </ligand>
</feature>
<dbReference type="InterPro" id="IPR036424">
    <property type="entry name" value="UPP_synth-like_sf"/>
</dbReference>
<gene>
    <name evidence="2 3" type="primary">uppS</name>
    <name evidence="3" type="ORF">VCB98_00980</name>
</gene>
<feature type="active site" evidence="2">
    <location>
        <position position="23"/>
    </location>
</feature>
<protein>
    <recommendedName>
        <fullName evidence="2">Ditrans,polycis-undecaprenyl-diphosphate synthase ((2E,6E)-farnesyl-diphosphate specific)</fullName>
        <ecNumber evidence="2">2.5.1.31</ecNumber>
    </recommendedName>
    <alternativeName>
        <fullName evidence="2">Ditrans,polycis-undecaprenylcistransferase</fullName>
    </alternativeName>
    <alternativeName>
        <fullName evidence="2">Undecaprenyl diphosphate synthase</fullName>
        <shortName evidence="2">UDS</shortName>
    </alternativeName>
    <alternativeName>
        <fullName evidence="2">Undecaprenyl pyrophosphate synthase</fullName>
        <shortName evidence="2">UPP synthase</shortName>
    </alternativeName>
</protein>
<dbReference type="GO" id="GO:0008834">
    <property type="term" value="F:ditrans,polycis-undecaprenyl-diphosphate synthase [(2E,6E)-farnesyl-diphosphate specific] activity"/>
    <property type="evidence" value="ECO:0007669"/>
    <property type="project" value="UniProtKB-UniRule"/>
</dbReference>
<dbReference type="GO" id="GO:0008360">
    <property type="term" value="P:regulation of cell shape"/>
    <property type="evidence" value="ECO:0007669"/>
    <property type="project" value="UniProtKB-KW"/>
</dbReference>
<dbReference type="NCBIfam" id="TIGR00055">
    <property type="entry name" value="uppS"/>
    <property type="match status" value="1"/>
</dbReference>
<feature type="binding site" evidence="2">
    <location>
        <position position="40"/>
    </location>
    <ligand>
        <name>substrate</name>
    </ligand>
</feature>
<dbReference type="SUPFAM" id="SSF64005">
    <property type="entry name" value="Undecaprenyl diphosphate synthase"/>
    <property type="match status" value="1"/>
</dbReference>
<dbReference type="PANTHER" id="PTHR10291:SF0">
    <property type="entry name" value="DEHYDRODOLICHYL DIPHOSPHATE SYNTHASE 2"/>
    <property type="match status" value="1"/>
</dbReference>
<keyword evidence="2" id="KW-0460">Magnesium</keyword>
<keyword evidence="2" id="KW-0479">Metal-binding</keyword>
<keyword evidence="2" id="KW-0961">Cell wall biogenesis/degradation</keyword>
<dbReference type="HAMAP" id="MF_01139">
    <property type="entry name" value="ISPT"/>
    <property type="match status" value="1"/>
</dbReference>
<dbReference type="Proteomes" id="UP001302316">
    <property type="component" value="Unassembled WGS sequence"/>
</dbReference>
<feature type="binding site" evidence="2">
    <location>
        <begin position="68"/>
        <end position="70"/>
    </location>
    <ligand>
        <name>substrate</name>
    </ligand>
</feature>
<dbReference type="EC" id="2.5.1.31" evidence="2"/>
<sequence length="252" mass="28033">MSEVEGDRDGKGVLPRHIAIIMDGNGRWAKERGQARHKGHQAGAEAAREVIATAGELGVPVLSLFAFSSENWSRPATEVNRLMDLFRRALKQALPKLHENGVRVRFLGDRRRFPEDLQTRMAEAEALTADNQSLTLNICAGYGGRWDILESCRRLARDVAAGKLNPEDIDESGFAAGLSLADVPAPDLFIRTGGERRLSNFFLWDLAYTELYFSERLWPDFGGDALREAVTDFGERERRFGRVADNEGEASA</sequence>
<accession>A0AAP6JCK0</accession>
<dbReference type="Gene3D" id="3.40.1180.10">
    <property type="entry name" value="Decaprenyl diphosphate synthase-like"/>
    <property type="match status" value="1"/>
</dbReference>